<dbReference type="Proteomes" id="UP001054252">
    <property type="component" value="Unassembled WGS sequence"/>
</dbReference>
<accession>A0AAV5KDU7</accession>
<protein>
    <submittedName>
        <fullName evidence="1">Uncharacterized protein</fullName>
    </submittedName>
</protein>
<dbReference type="EMBL" id="BPVZ01000061">
    <property type="protein sequence ID" value="GKV22696.1"/>
    <property type="molecule type" value="Genomic_DNA"/>
</dbReference>
<reference evidence="1 2" key="1">
    <citation type="journal article" date="2021" name="Commun. Biol.">
        <title>The genome of Shorea leprosula (Dipterocarpaceae) highlights the ecological relevance of drought in aseasonal tropical rainforests.</title>
        <authorList>
            <person name="Ng K.K.S."/>
            <person name="Kobayashi M.J."/>
            <person name="Fawcett J.A."/>
            <person name="Hatakeyama M."/>
            <person name="Paape T."/>
            <person name="Ng C.H."/>
            <person name="Ang C.C."/>
            <person name="Tnah L.H."/>
            <person name="Lee C.T."/>
            <person name="Nishiyama T."/>
            <person name="Sese J."/>
            <person name="O'Brien M.J."/>
            <person name="Copetti D."/>
            <person name="Mohd Noor M.I."/>
            <person name="Ong R.C."/>
            <person name="Putra M."/>
            <person name="Sireger I.Z."/>
            <person name="Indrioko S."/>
            <person name="Kosugi Y."/>
            <person name="Izuno A."/>
            <person name="Isagi Y."/>
            <person name="Lee S.L."/>
            <person name="Shimizu K.K."/>
        </authorList>
    </citation>
    <scope>NUCLEOTIDE SEQUENCE [LARGE SCALE GENOMIC DNA]</scope>
    <source>
        <strain evidence="1">214</strain>
    </source>
</reference>
<comment type="caution">
    <text evidence="1">The sequence shown here is derived from an EMBL/GenBank/DDBJ whole genome shotgun (WGS) entry which is preliminary data.</text>
</comment>
<gene>
    <name evidence="1" type="ORF">SLEP1_g32544</name>
</gene>
<proteinExistence type="predicted"/>
<evidence type="ECO:0000313" key="1">
    <source>
        <dbReference type="EMBL" id="GKV22696.1"/>
    </source>
</evidence>
<name>A0AAV5KDU7_9ROSI</name>
<organism evidence="1 2">
    <name type="scientific">Rubroshorea leprosula</name>
    <dbReference type="NCBI Taxonomy" id="152421"/>
    <lineage>
        <taxon>Eukaryota</taxon>
        <taxon>Viridiplantae</taxon>
        <taxon>Streptophyta</taxon>
        <taxon>Embryophyta</taxon>
        <taxon>Tracheophyta</taxon>
        <taxon>Spermatophyta</taxon>
        <taxon>Magnoliopsida</taxon>
        <taxon>eudicotyledons</taxon>
        <taxon>Gunneridae</taxon>
        <taxon>Pentapetalae</taxon>
        <taxon>rosids</taxon>
        <taxon>malvids</taxon>
        <taxon>Malvales</taxon>
        <taxon>Dipterocarpaceae</taxon>
        <taxon>Rubroshorea</taxon>
    </lineage>
</organism>
<dbReference type="AlphaFoldDB" id="A0AAV5KDU7"/>
<sequence length="37" mass="4291">MPQILSRYDPCEANSLVFEIVQSLAEASMYFDKHLED</sequence>
<keyword evidence="2" id="KW-1185">Reference proteome</keyword>
<evidence type="ECO:0000313" key="2">
    <source>
        <dbReference type="Proteomes" id="UP001054252"/>
    </source>
</evidence>